<dbReference type="SUPFAM" id="SSF47473">
    <property type="entry name" value="EF-hand"/>
    <property type="match status" value="1"/>
</dbReference>
<dbReference type="InterPro" id="IPR051875">
    <property type="entry name" value="Calcineurin_B_homologous"/>
</dbReference>
<evidence type="ECO:0000256" key="16">
    <source>
        <dbReference type="ARBA" id="ARBA00038164"/>
    </source>
</evidence>
<keyword evidence="10" id="KW-0677">Repeat</keyword>
<evidence type="ECO:0000256" key="11">
    <source>
        <dbReference type="ARBA" id="ARBA00022837"/>
    </source>
</evidence>
<evidence type="ECO:0000256" key="10">
    <source>
        <dbReference type="ARBA" id="ARBA00022737"/>
    </source>
</evidence>
<keyword evidence="5" id="KW-1003">Cell membrane</keyword>
<dbReference type="WBParaSite" id="nRc.2.0.1.t39068-RA">
    <property type="protein sequence ID" value="nRc.2.0.1.t39068-RA"/>
    <property type="gene ID" value="nRc.2.0.1.g39068"/>
</dbReference>
<evidence type="ECO:0000256" key="13">
    <source>
        <dbReference type="ARBA" id="ARBA00023136"/>
    </source>
</evidence>
<keyword evidence="8" id="KW-0519">Myristate</keyword>
<evidence type="ECO:0000256" key="6">
    <source>
        <dbReference type="ARBA" id="ARBA00022490"/>
    </source>
</evidence>
<name>A0A915KM06_ROMCU</name>
<evidence type="ECO:0000259" key="17">
    <source>
        <dbReference type="PROSITE" id="PS50222"/>
    </source>
</evidence>
<keyword evidence="15" id="KW-0449">Lipoprotein</keyword>
<keyword evidence="9" id="KW-0479">Metal-binding</keyword>
<keyword evidence="13" id="KW-0472">Membrane</keyword>
<dbReference type="GO" id="GO:0005509">
    <property type="term" value="F:calcium ion binding"/>
    <property type="evidence" value="ECO:0007669"/>
    <property type="project" value="InterPro"/>
</dbReference>
<sequence>MTITDNYNFSDDDDRVNFRQFIRVLARFRPIKKNKASPLNSRDEKLQFAFSMYDLNGDKFITKDELLSILNMMVGANITPEQYKVFHAVEIASAKFFGCRFVYDFKLQNIAERTIEEADVDHDGKISFEEFCHAMEKADIEQKMSIRFLQYKT</sequence>
<keyword evidence="11" id="KW-0106">Calcium</keyword>
<dbReference type="PROSITE" id="PS50222">
    <property type="entry name" value="EF_HAND_2"/>
    <property type="match status" value="2"/>
</dbReference>
<evidence type="ECO:0000256" key="1">
    <source>
        <dbReference type="ARBA" id="ARBA00004123"/>
    </source>
</evidence>
<evidence type="ECO:0000256" key="4">
    <source>
        <dbReference type="ARBA" id="ARBA00022448"/>
    </source>
</evidence>
<organism evidence="18 19">
    <name type="scientific">Romanomermis culicivorax</name>
    <name type="common">Nematode worm</name>
    <dbReference type="NCBI Taxonomy" id="13658"/>
    <lineage>
        <taxon>Eukaryota</taxon>
        <taxon>Metazoa</taxon>
        <taxon>Ecdysozoa</taxon>
        <taxon>Nematoda</taxon>
        <taxon>Enoplea</taxon>
        <taxon>Dorylaimia</taxon>
        <taxon>Mermithida</taxon>
        <taxon>Mermithoidea</taxon>
        <taxon>Mermithidae</taxon>
        <taxon>Romanomermis</taxon>
    </lineage>
</organism>
<comment type="subcellular location">
    <subcellularLocation>
        <location evidence="2">Cell membrane</location>
    </subcellularLocation>
    <subcellularLocation>
        <location evidence="3">Cytoplasm</location>
    </subcellularLocation>
    <subcellularLocation>
        <location evidence="1">Nucleus</location>
    </subcellularLocation>
</comment>
<dbReference type="GO" id="GO:0015031">
    <property type="term" value="P:protein transport"/>
    <property type="evidence" value="ECO:0007669"/>
    <property type="project" value="UniProtKB-KW"/>
</dbReference>
<keyword evidence="6" id="KW-0963">Cytoplasm</keyword>
<evidence type="ECO:0000256" key="14">
    <source>
        <dbReference type="ARBA" id="ARBA00023242"/>
    </source>
</evidence>
<evidence type="ECO:0000313" key="19">
    <source>
        <dbReference type="WBParaSite" id="nRc.2.0.1.t39068-RA"/>
    </source>
</evidence>
<dbReference type="AlphaFoldDB" id="A0A915KM06"/>
<reference evidence="19" key="1">
    <citation type="submission" date="2022-11" db="UniProtKB">
        <authorList>
            <consortium name="WormBaseParasite"/>
        </authorList>
    </citation>
    <scope>IDENTIFICATION</scope>
</reference>
<evidence type="ECO:0000256" key="3">
    <source>
        <dbReference type="ARBA" id="ARBA00004496"/>
    </source>
</evidence>
<dbReference type="PANTHER" id="PTHR46002">
    <property type="entry name" value="EG:114D9.1 PROTEIN-RELATED"/>
    <property type="match status" value="1"/>
</dbReference>
<feature type="domain" description="EF-hand" evidence="17">
    <location>
        <begin position="41"/>
        <end position="76"/>
    </location>
</feature>
<keyword evidence="14" id="KW-0539">Nucleus</keyword>
<dbReference type="PROSITE" id="PS00018">
    <property type="entry name" value="EF_HAND_1"/>
    <property type="match status" value="2"/>
</dbReference>
<keyword evidence="7" id="KW-0597">Phosphoprotein</keyword>
<dbReference type="GO" id="GO:0005886">
    <property type="term" value="C:plasma membrane"/>
    <property type="evidence" value="ECO:0007669"/>
    <property type="project" value="UniProtKB-SubCell"/>
</dbReference>
<evidence type="ECO:0000256" key="5">
    <source>
        <dbReference type="ARBA" id="ARBA00022475"/>
    </source>
</evidence>
<dbReference type="InterPro" id="IPR002048">
    <property type="entry name" value="EF_hand_dom"/>
</dbReference>
<protein>
    <submittedName>
        <fullName evidence="19">EF-hand domain-containing protein</fullName>
    </submittedName>
</protein>
<evidence type="ECO:0000256" key="2">
    <source>
        <dbReference type="ARBA" id="ARBA00004236"/>
    </source>
</evidence>
<dbReference type="InterPro" id="IPR011992">
    <property type="entry name" value="EF-hand-dom_pair"/>
</dbReference>
<evidence type="ECO:0000313" key="18">
    <source>
        <dbReference type="Proteomes" id="UP000887565"/>
    </source>
</evidence>
<dbReference type="Gene3D" id="1.10.238.10">
    <property type="entry name" value="EF-hand"/>
    <property type="match status" value="1"/>
</dbReference>
<dbReference type="Pfam" id="PF13499">
    <property type="entry name" value="EF-hand_7"/>
    <property type="match status" value="1"/>
</dbReference>
<keyword evidence="18" id="KW-1185">Reference proteome</keyword>
<dbReference type="InterPro" id="IPR018247">
    <property type="entry name" value="EF_Hand_1_Ca_BS"/>
</dbReference>
<comment type="similarity">
    <text evidence="16">Belongs to the calcineurin regulatory subunit family. CHP subfamily.</text>
</comment>
<evidence type="ECO:0000256" key="12">
    <source>
        <dbReference type="ARBA" id="ARBA00022927"/>
    </source>
</evidence>
<accession>A0A915KM06</accession>
<proteinExistence type="inferred from homology"/>
<keyword evidence="12" id="KW-0653">Protein transport</keyword>
<evidence type="ECO:0000256" key="15">
    <source>
        <dbReference type="ARBA" id="ARBA00023288"/>
    </source>
</evidence>
<dbReference type="CDD" id="cd00051">
    <property type="entry name" value="EFh"/>
    <property type="match status" value="1"/>
</dbReference>
<dbReference type="Proteomes" id="UP000887565">
    <property type="component" value="Unplaced"/>
</dbReference>
<evidence type="ECO:0000256" key="8">
    <source>
        <dbReference type="ARBA" id="ARBA00022707"/>
    </source>
</evidence>
<dbReference type="GO" id="GO:0005634">
    <property type="term" value="C:nucleus"/>
    <property type="evidence" value="ECO:0007669"/>
    <property type="project" value="UniProtKB-SubCell"/>
</dbReference>
<dbReference type="GO" id="GO:0005737">
    <property type="term" value="C:cytoplasm"/>
    <property type="evidence" value="ECO:0007669"/>
    <property type="project" value="UniProtKB-SubCell"/>
</dbReference>
<feature type="domain" description="EF-hand" evidence="17">
    <location>
        <begin position="106"/>
        <end position="141"/>
    </location>
</feature>
<evidence type="ECO:0000256" key="7">
    <source>
        <dbReference type="ARBA" id="ARBA00022553"/>
    </source>
</evidence>
<keyword evidence="4" id="KW-0813">Transport</keyword>
<dbReference type="SMART" id="SM00054">
    <property type="entry name" value="EFh"/>
    <property type="match status" value="2"/>
</dbReference>
<dbReference type="OMA" id="LKWSIRF"/>
<evidence type="ECO:0000256" key="9">
    <source>
        <dbReference type="ARBA" id="ARBA00022723"/>
    </source>
</evidence>